<reference evidence="1" key="1">
    <citation type="journal article" date="2021" name="Evol. Appl.">
        <title>The genome of the Pyrenean desman and the effects of bottlenecks and inbreeding on the genomic landscape of an endangered species.</title>
        <authorList>
            <person name="Escoda L."/>
            <person name="Castresana J."/>
        </authorList>
    </citation>
    <scope>NUCLEOTIDE SEQUENCE</scope>
    <source>
        <strain evidence="1">IBE-C5619</strain>
    </source>
</reference>
<name>A0A8J5ZU86_GALPY</name>
<sequence>SNLHCTNFIQLQSRDSRKLLADPRDSGSAVLREKDYLKTAKEKKLHSVTFSEIPKELMFPLNQNGQHRQPLSRLLGHPQTLRSCCHPHDLERGIPMVGAADRKPQVTQCQRRPILRKSLWWSMAWPCCLAWDRNLTLMPRVNSLMSKELGLGTNLPEVQALAPTKLHKHPPPAED</sequence>
<dbReference type="AlphaFoldDB" id="A0A8J5ZU86"/>
<organism evidence="1 2">
    <name type="scientific">Galemys pyrenaicus</name>
    <name type="common">Iberian desman</name>
    <name type="synonym">Pyrenean desman</name>
    <dbReference type="NCBI Taxonomy" id="202257"/>
    <lineage>
        <taxon>Eukaryota</taxon>
        <taxon>Metazoa</taxon>
        <taxon>Chordata</taxon>
        <taxon>Craniata</taxon>
        <taxon>Vertebrata</taxon>
        <taxon>Euteleostomi</taxon>
        <taxon>Mammalia</taxon>
        <taxon>Eutheria</taxon>
        <taxon>Laurasiatheria</taxon>
        <taxon>Eulipotyphla</taxon>
        <taxon>Talpidae</taxon>
        <taxon>Galemys</taxon>
    </lineage>
</organism>
<feature type="non-terminal residue" evidence="1">
    <location>
        <position position="175"/>
    </location>
</feature>
<proteinExistence type="predicted"/>
<accession>A0A8J5ZU86</accession>
<dbReference type="EMBL" id="JAGFMF010012143">
    <property type="protein sequence ID" value="KAG8506940.1"/>
    <property type="molecule type" value="Genomic_DNA"/>
</dbReference>
<evidence type="ECO:0000313" key="1">
    <source>
        <dbReference type="EMBL" id="KAG8506940.1"/>
    </source>
</evidence>
<keyword evidence="2" id="KW-1185">Reference proteome</keyword>
<dbReference type="Proteomes" id="UP000700334">
    <property type="component" value="Unassembled WGS sequence"/>
</dbReference>
<protein>
    <submittedName>
        <fullName evidence="1">Uncharacterized protein</fullName>
    </submittedName>
</protein>
<evidence type="ECO:0000313" key="2">
    <source>
        <dbReference type="Proteomes" id="UP000700334"/>
    </source>
</evidence>
<comment type="caution">
    <text evidence="1">The sequence shown here is derived from an EMBL/GenBank/DDBJ whole genome shotgun (WGS) entry which is preliminary data.</text>
</comment>
<gene>
    <name evidence="1" type="ORF">J0S82_002969</name>
</gene>